<dbReference type="Pfam" id="PF01918">
    <property type="entry name" value="Alba"/>
    <property type="match status" value="1"/>
</dbReference>
<dbReference type="GO" id="GO:0003676">
    <property type="term" value="F:nucleic acid binding"/>
    <property type="evidence" value="ECO:0007669"/>
    <property type="project" value="InterPro"/>
</dbReference>
<gene>
    <name evidence="3" type="ORF">B1B_01310</name>
</gene>
<evidence type="ECO:0000313" key="3">
    <source>
        <dbReference type="EMBL" id="EQD77002.1"/>
    </source>
</evidence>
<feature type="region of interest" description="Disordered" evidence="1">
    <location>
        <begin position="76"/>
        <end position="105"/>
    </location>
</feature>
<evidence type="ECO:0000256" key="1">
    <source>
        <dbReference type="SAM" id="MobiDB-lite"/>
    </source>
</evidence>
<accession>T1C4R8</accession>
<dbReference type="SUPFAM" id="SSF82704">
    <property type="entry name" value="AlbA-like"/>
    <property type="match status" value="1"/>
</dbReference>
<dbReference type="InterPro" id="IPR002775">
    <property type="entry name" value="DNA/RNA-bd_Alba-like"/>
</dbReference>
<dbReference type="Gene3D" id="3.30.110.20">
    <property type="entry name" value="Alba-like domain"/>
    <property type="match status" value="1"/>
</dbReference>
<comment type="caution">
    <text evidence="3">The sequence shown here is derived from an EMBL/GenBank/DDBJ whole genome shotgun (WGS) entry which is preliminary data.</text>
</comment>
<reference evidence="3" key="1">
    <citation type="submission" date="2013-08" db="EMBL/GenBank/DDBJ databases">
        <authorList>
            <person name="Mendez C."/>
            <person name="Richter M."/>
            <person name="Ferrer M."/>
            <person name="Sanchez J."/>
        </authorList>
    </citation>
    <scope>NUCLEOTIDE SEQUENCE</scope>
</reference>
<proteinExistence type="predicted"/>
<evidence type="ECO:0000259" key="2">
    <source>
        <dbReference type="Pfam" id="PF01918"/>
    </source>
</evidence>
<dbReference type="InterPro" id="IPR036882">
    <property type="entry name" value="Alba-like_dom_sf"/>
</dbReference>
<dbReference type="EMBL" id="AUZY01000912">
    <property type="protein sequence ID" value="EQD77002.1"/>
    <property type="molecule type" value="Genomic_DNA"/>
</dbReference>
<reference evidence="3" key="2">
    <citation type="journal article" date="2014" name="ISME J.">
        <title>Microbial stratification in low pH oxic and suboxic macroscopic growths along an acid mine drainage.</title>
        <authorList>
            <person name="Mendez-Garcia C."/>
            <person name="Mesa V."/>
            <person name="Sprenger R.R."/>
            <person name="Richter M."/>
            <person name="Diez M.S."/>
            <person name="Solano J."/>
            <person name="Bargiela R."/>
            <person name="Golyshina O.V."/>
            <person name="Manteca A."/>
            <person name="Ramos J.L."/>
            <person name="Gallego J.R."/>
            <person name="Llorente I."/>
            <person name="Martins Dos Santos V.A."/>
            <person name="Jensen O.N."/>
            <person name="Pelaez A.I."/>
            <person name="Sanchez J."/>
            <person name="Ferrer M."/>
        </authorList>
    </citation>
    <scope>NUCLEOTIDE SEQUENCE</scope>
</reference>
<name>T1C4R8_9ZZZZ</name>
<dbReference type="AlphaFoldDB" id="T1C4R8"/>
<organism evidence="3">
    <name type="scientific">mine drainage metagenome</name>
    <dbReference type="NCBI Taxonomy" id="410659"/>
    <lineage>
        <taxon>unclassified sequences</taxon>
        <taxon>metagenomes</taxon>
        <taxon>ecological metagenomes</taxon>
    </lineage>
</organism>
<sequence>MTYAFEVVGQLNSGVNEVLVKARGRAISRAVDVAEVVRRHRLLEGTVAISSVGIGTERLTNREGKDLNVSFIQITLTRRPPDGGPAPASSPPRAEGTGSRPPSPP</sequence>
<feature type="domain" description="DNA/RNA-binding protein Alba-like" evidence="2">
    <location>
        <begin position="1"/>
        <end position="53"/>
    </location>
</feature>
<protein>
    <submittedName>
        <fullName evidence="3">Chromatin protein</fullName>
    </submittedName>
</protein>